<feature type="signal peptide" evidence="2">
    <location>
        <begin position="1"/>
        <end position="19"/>
    </location>
</feature>
<organism evidence="4 5">
    <name type="scientific">Bythopirellula goksoeyrii</name>
    <dbReference type="NCBI Taxonomy" id="1400387"/>
    <lineage>
        <taxon>Bacteria</taxon>
        <taxon>Pseudomonadati</taxon>
        <taxon>Planctomycetota</taxon>
        <taxon>Planctomycetia</taxon>
        <taxon>Pirellulales</taxon>
        <taxon>Lacipirellulaceae</taxon>
        <taxon>Bythopirellula</taxon>
    </lineage>
</organism>
<dbReference type="Gene3D" id="2.40.50.100">
    <property type="match status" value="1"/>
</dbReference>
<gene>
    <name evidence="4" type="primary">macA_4</name>
    <name evidence="4" type="ORF">Pr1d_48290</name>
</gene>
<keyword evidence="1" id="KW-0175">Coiled coil</keyword>
<reference evidence="4 5" key="1">
    <citation type="submission" date="2019-08" db="EMBL/GenBank/DDBJ databases">
        <title>Deep-cultivation of Planctomycetes and their phenomic and genomic characterization uncovers novel biology.</title>
        <authorList>
            <person name="Wiegand S."/>
            <person name="Jogler M."/>
            <person name="Boedeker C."/>
            <person name="Pinto D."/>
            <person name="Vollmers J."/>
            <person name="Rivas-Marin E."/>
            <person name="Kohn T."/>
            <person name="Peeters S.H."/>
            <person name="Heuer A."/>
            <person name="Rast P."/>
            <person name="Oberbeckmann S."/>
            <person name="Bunk B."/>
            <person name="Jeske O."/>
            <person name="Meyerdierks A."/>
            <person name="Storesund J.E."/>
            <person name="Kallscheuer N."/>
            <person name="Luecker S."/>
            <person name="Lage O.M."/>
            <person name="Pohl T."/>
            <person name="Merkel B.J."/>
            <person name="Hornburger P."/>
            <person name="Mueller R.-W."/>
            <person name="Bruemmer F."/>
            <person name="Labrenz M."/>
            <person name="Spormann A.M."/>
            <person name="Op den Camp H."/>
            <person name="Overmann J."/>
            <person name="Amann R."/>
            <person name="Jetten M.S.M."/>
            <person name="Mascher T."/>
            <person name="Medema M.H."/>
            <person name="Devos D.P."/>
            <person name="Kaster A.-K."/>
            <person name="Ovreas L."/>
            <person name="Rohde M."/>
            <person name="Galperin M.Y."/>
            <person name="Jogler C."/>
        </authorList>
    </citation>
    <scope>NUCLEOTIDE SEQUENCE [LARGE SCALE GENOMIC DNA]</scope>
    <source>
        <strain evidence="4 5">Pr1d</strain>
    </source>
</reference>
<evidence type="ECO:0000259" key="3">
    <source>
        <dbReference type="Pfam" id="PF25917"/>
    </source>
</evidence>
<dbReference type="GO" id="GO:0015562">
    <property type="term" value="F:efflux transmembrane transporter activity"/>
    <property type="evidence" value="ECO:0007669"/>
    <property type="project" value="TreeGrafter"/>
</dbReference>
<dbReference type="Gene3D" id="1.10.287.470">
    <property type="entry name" value="Helix hairpin bin"/>
    <property type="match status" value="1"/>
</dbReference>
<dbReference type="PANTHER" id="PTHR30469">
    <property type="entry name" value="MULTIDRUG RESISTANCE PROTEIN MDTA"/>
    <property type="match status" value="1"/>
</dbReference>
<evidence type="ECO:0000256" key="1">
    <source>
        <dbReference type="SAM" id="Coils"/>
    </source>
</evidence>
<proteinExistence type="predicted"/>
<dbReference type="AlphaFoldDB" id="A0A5B9QU81"/>
<feature type="domain" description="Multidrug resistance protein MdtA-like barrel-sandwich hybrid" evidence="3">
    <location>
        <begin position="38"/>
        <end position="200"/>
    </location>
</feature>
<sequence precursor="true">MRMLLSLLLLVVANPFALAAESTTDPVFERCIVKVKDEVEIPAQKDGVLMELPVIEGSQVKEKETIAVIDDREAKAAVRAAQAGLRAAEERVKDDIEERYSKAATDVARIDLEKSQEANVRTPFSVPDIEITQKELVVKKSELQTEKAQKDRVMASLEADTKRAELEAAQVALNKRVIHAPFTGEVVKLYREKSEWVNPGDPILTLMRFDTLYVEAQVPARNYDRNELQGRDVTVAIPRARGREITLPGKVVHVGQLIESGGNYIVRAEVENIKEDGFWVVQPGMGQRAKMTIHLK</sequence>
<evidence type="ECO:0000313" key="5">
    <source>
        <dbReference type="Proteomes" id="UP000323917"/>
    </source>
</evidence>
<keyword evidence="5" id="KW-1185">Reference proteome</keyword>
<dbReference type="KEGG" id="bgok:Pr1d_48290"/>
<dbReference type="EMBL" id="CP042913">
    <property type="protein sequence ID" value="QEG37483.1"/>
    <property type="molecule type" value="Genomic_DNA"/>
</dbReference>
<dbReference type="Pfam" id="PF25917">
    <property type="entry name" value="BSH_RND"/>
    <property type="match status" value="1"/>
</dbReference>
<dbReference type="InterPro" id="IPR058625">
    <property type="entry name" value="MdtA-like_BSH"/>
</dbReference>
<dbReference type="GO" id="GO:1990281">
    <property type="term" value="C:efflux pump complex"/>
    <property type="evidence" value="ECO:0007669"/>
    <property type="project" value="TreeGrafter"/>
</dbReference>
<feature type="coiled-coil region" evidence="1">
    <location>
        <begin position="140"/>
        <end position="174"/>
    </location>
</feature>
<evidence type="ECO:0000313" key="4">
    <source>
        <dbReference type="EMBL" id="QEG37483.1"/>
    </source>
</evidence>
<name>A0A5B9QU81_9BACT</name>
<dbReference type="SUPFAM" id="SSF111369">
    <property type="entry name" value="HlyD-like secretion proteins"/>
    <property type="match status" value="2"/>
</dbReference>
<keyword evidence="2" id="KW-0732">Signal</keyword>
<dbReference type="OrthoDB" id="259511at2"/>
<dbReference type="Proteomes" id="UP000323917">
    <property type="component" value="Chromosome"/>
</dbReference>
<accession>A0A5B9QU81</accession>
<dbReference type="Gene3D" id="2.40.30.170">
    <property type="match status" value="1"/>
</dbReference>
<evidence type="ECO:0000256" key="2">
    <source>
        <dbReference type="SAM" id="SignalP"/>
    </source>
</evidence>
<feature type="chain" id="PRO_5022858826" evidence="2">
    <location>
        <begin position="20"/>
        <end position="296"/>
    </location>
</feature>
<dbReference type="RefSeq" id="WP_148075720.1">
    <property type="nucleotide sequence ID" value="NZ_CP042913.1"/>
</dbReference>
<protein>
    <submittedName>
        <fullName evidence="4">Macrolide export protein MacA</fullName>
    </submittedName>
</protein>
<dbReference type="PANTHER" id="PTHR30469:SF15">
    <property type="entry name" value="HLYD FAMILY OF SECRETION PROTEINS"/>
    <property type="match status" value="1"/>
</dbReference>